<protein>
    <submittedName>
        <fullName evidence="1">Uncharacterized protein</fullName>
    </submittedName>
</protein>
<keyword evidence="2" id="KW-1185">Reference proteome</keyword>
<organism evidence="1 2">
    <name type="scientific">Dyadobacter frigoris</name>
    <dbReference type="NCBI Taxonomy" id="2576211"/>
    <lineage>
        <taxon>Bacteria</taxon>
        <taxon>Pseudomonadati</taxon>
        <taxon>Bacteroidota</taxon>
        <taxon>Cytophagia</taxon>
        <taxon>Cytophagales</taxon>
        <taxon>Spirosomataceae</taxon>
        <taxon>Dyadobacter</taxon>
    </lineage>
</organism>
<sequence>MPGTELAREGNALEIWAWKNIMPVMRIYDGVYSVNTSAKNFSKMLTDNTFDKISGKYYEGPKQKKSSKDSYNKTFRNDLWSGSETLIKESFEIHNDVKIHLFTDNKSTEN</sequence>
<gene>
    <name evidence="1" type="ORF">FDK13_19700</name>
</gene>
<dbReference type="AlphaFoldDB" id="A0A4V6BIQ9"/>
<dbReference type="RefSeq" id="WP_137341721.1">
    <property type="nucleotide sequence ID" value="NZ_BSQH01000002.1"/>
</dbReference>
<proteinExistence type="predicted"/>
<name>A0A4V6BIQ9_9BACT</name>
<evidence type="ECO:0000313" key="2">
    <source>
        <dbReference type="Proteomes" id="UP000304900"/>
    </source>
</evidence>
<evidence type="ECO:0000313" key="1">
    <source>
        <dbReference type="EMBL" id="TKT90553.1"/>
    </source>
</evidence>
<accession>A0A4V6BIQ9</accession>
<dbReference type="EMBL" id="SZVO01000009">
    <property type="protein sequence ID" value="TKT90553.1"/>
    <property type="molecule type" value="Genomic_DNA"/>
</dbReference>
<dbReference type="OrthoDB" id="597510at2"/>
<comment type="caution">
    <text evidence="1">The sequence shown here is derived from an EMBL/GenBank/DDBJ whole genome shotgun (WGS) entry which is preliminary data.</text>
</comment>
<dbReference type="Proteomes" id="UP000304900">
    <property type="component" value="Unassembled WGS sequence"/>
</dbReference>
<reference evidence="1 2" key="1">
    <citation type="submission" date="2019-05" db="EMBL/GenBank/DDBJ databases">
        <title>Dyadobacter AR-3-8 sp. nov., isolated from arctic soil.</title>
        <authorList>
            <person name="Chaudhary D.K."/>
        </authorList>
    </citation>
    <scope>NUCLEOTIDE SEQUENCE [LARGE SCALE GENOMIC DNA]</scope>
    <source>
        <strain evidence="1 2">AR-3-8</strain>
    </source>
</reference>